<evidence type="ECO:0008006" key="3">
    <source>
        <dbReference type="Google" id="ProtNLM"/>
    </source>
</evidence>
<evidence type="ECO:0000313" key="1">
    <source>
        <dbReference type="EMBL" id="KFM79317.1"/>
    </source>
</evidence>
<proteinExistence type="predicted"/>
<dbReference type="Proteomes" id="UP000054359">
    <property type="component" value="Unassembled WGS sequence"/>
</dbReference>
<dbReference type="AlphaFoldDB" id="A0A087UPM8"/>
<name>A0A087UPM8_STEMI</name>
<evidence type="ECO:0000313" key="2">
    <source>
        <dbReference type="Proteomes" id="UP000054359"/>
    </source>
</evidence>
<dbReference type="OrthoDB" id="5967017at2759"/>
<accession>A0A087UPM8</accession>
<reference evidence="1 2" key="1">
    <citation type="submission" date="2013-11" db="EMBL/GenBank/DDBJ databases">
        <title>Genome sequencing of Stegodyphus mimosarum.</title>
        <authorList>
            <person name="Bechsgaard J."/>
        </authorList>
    </citation>
    <scope>NUCLEOTIDE SEQUENCE [LARGE SCALE GENOMIC DNA]</scope>
</reference>
<gene>
    <name evidence="1" type="ORF">X975_03978</name>
</gene>
<protein>
    <recommendedName>
        <fullName evidence="3">Peptidase aspartic putative domain-containing protein</fullName>
    </recommendedName>
</protein>
<dbReference type="EMBL" id="KK120901">
    <property type="protein sequence ID" value="KFM79317.1"/>
    <property type="molecule type" value="Genomic_DNA"/>
</dbReference>
<keyword evidence="2" id="KW-1185">Reference proteome</keyword>
<organism evidence="1 2">
    <name type="scientific">Stegodyphus mimosarum</name>
    <name type="common">African social velvet spider</name>
    <dbReference type="NCBI Taxonomy" id="407821"/>
    <lineage>
        <taxon>Eukaryota</taxon>
        <taxon>Metazoa</taxon>
        <taxon>Ecdysozoa</taxon>
        <taxon>Arthropoda</taxon>
        <taxon>Chelicerata</taxon>
        <taxon>Arachnida</taxon>
        <taxon>Araneae</taxon>
        <taxon>Araneomorphae</taxon>
        <taxon>Entelegynae</taxon>
        <taxon>Eresoidea</taxon>
        <taxon>Eresidae</taxon>
        <taxon>Stegodyphus</taxon>
    </lineage>
</organism>
<feature type="non-terminal residue" evidence="1">
    <location>
        <position position="121"/>
    </location>
</feature>
<sequence>MQGRCYLYLAKGHRLSDCSEKNCVYCHKKHYAALCYRNEKTPETLQSKSVENSACNPITRGKNKIFLHTATVQLKSRSHNKLIRCLFDSASQRSYIKKQLSKGPSTRSDFLSRLIQPTISE</sequence>